<dbReference type="Proteomes" id="UP000000305">
    <property type="component" value="Unassembled WGS sequence"/>
</dbReference>
<dbReference type="EMBL" id="GL732865">
    <property type="protein sequence ID" value="EFX64179.1"/>
    <property type="molecule type" value="Genomic_DNA"/>
</dbReference>
<reference evidence="1 2" key="1">
    <citation type="journal article" date="2011" name="Science">
        <title>The ecoresponsive genome of Daphnia pulex.</title>
        <authorList>
            <person name="Colbourne J.K."/>
            <person name="Pfrender M.E."/>
            <person name="Gilbert D."/>
            <person name="Thomas W.K."/>
            <person name="Tucker A."/>
            <person name="Oakley T.H."/>
            <person name="Tokishita S."/>
            <person name="Aerts A."/>
            <person name="Arnold G.J."/>
            <person name="Basu M.K."/>
            <person name="Bauer D.J."/>
            <person name="Caceres C.E."/>
            <person name="Carmel L."/>
            <person name="Casola C."/>
            <person name="Choi J.H."/>
            <person name="Detter J.C."/>
            <person name="Dong Q."/>
            <person name="Dusheyko S."/>
            <person name="Eads B.D."/>
            <person name="Frohlich T."/>
            <person name="Geiler-Samerotte K.A."/>
            <person name="Gerlach D."/>
            <person name="Hatcher P."/>
            <person name="Jogdeo S."/>
            <person name="Krijgsveld J."/>
            <person name="Kriventseva E.V."/>
            <person name="Kultz D."/>
            <person name="Laforsch C."/>
            <person name="Lindquist E."/>
            <person name="Lopez J."/>
            <person name="Manak J.R."/>
            <person name="Muller J."/>
            <person name="Pangilinan J."/>
            <person name="Patwardhan R.P."/>
            <person name="Pitluck S."/>
            <person name="Pritham E.J."/>
            <person name="Rechtsteiner A."/>
            <person name="Rho M."/>
            <person name="Rogozin I.B."/>
            <person name="Sakarya O."/>
            <person name="Salamov A."/>
            <person name="Schaack S."/>
            <person name="Shapiro H."/>
            <person name="Shiga Y."/>
            <person name="Skalitzky C."/>
            <person name="Smith Z."/>
            <person name="Souvorov A."/>
            <person name="Sung W."/>
            <person name="Tang Z."/>
            <person name="Tsuchiya D."/>
            <person name="Tu H."/>
            <person name="Vos H."/>
            <person name="Wang M."/>
            <person name="Wolf Y.I."/>
            <person name="Yamagata H."/>
            <person name="Yamada T."/>
            <person name="Ye Y."/>
            <person name="Shaw J.R."/>
            <person name="Andrews J."/>
            <person name="Crease T.J."/>
            <person name="Tang H."/>
            <person name="Lucas S.M."/>
            <person name="Robertson H.M."/>
            <person name="Bork P."/>
            <person name="Koonin E.V."/>
            <person name="Zdobnov E.M."/>
            <person name="Grigoriev I.V."/>
            <person name="Lynch M."/>
            <person name="Boore J.L."/>
        </authorList>
    </citation>
    <scope>NUCLEOTIDE SEQUENCE [LARGE SCALE GENOMIC DNA]</scope>
</reference>
<gene>
    <name evidence="1" type="ORF">DAPPUDRAFT_118424</name>
</gene>
<sequence length="314" mass="34870">MGRYLLSCAELDVLGFPRPAADGCGSAVHSSVSTIAEYVVNDTNSVTCDIWEDKKDIDNSSPPLRLPSPIPYTSTGMQVLQATTFAKVKIAQEASNSGTDDDFVEMFSSPPLRQTSTKKRLSLPKKTHLSCKHATNDAEVHSSVIGTKNFTGKMRYGGWVFSFDFKEPRMVELVMVGGRKLRSVGPKKIEAPLRSEEIDGLVDVEFYSIFEVETLAVEEKKSTIKREGRESISAQMALILSTGIHHSPQITDPKHVCIDEWATFRFSYHGDDHIHYRPCPVRPDVPFPAAVEDLGQLGFGNGQSREIWPRLPQL</sequence>
<dbReference type="HOGENOM" id="CLU_886406_0_0_1"/>
<protein>
    <submittedName>
        <fullName evidence="1">Uncharacterized protein</fullName>
    </submittedName>
</protein>
<name>E9HVP3_DAPPU</name>
<dbReference type="AlphaFoldDB" id="E9HVP3"/>
<dbReference type="KEGG" id="dpx:DAPPUDRAFT_118424"/>
<evidence type="ECO:0000313" key="2">
    <source>
        <dbReference type="Proteomes" id="UP000000305"/>
    </source>
</evidence>
<dbReference type="InParanoid" id="E9HVP3"/>
<organism evidence="1 2">
    <name type="scientific">Daphnia pulex</name>
    <name type="common">Water flea</name>
    <dbReference type="NCBI Taxonomy" id="6669"/>
    <lineage>
        <taxon>Eukaryota</taxon>
        <taxon>Metazoa</taxon>
        <taxon>Ecdysozoa</taxon>
        <taxon>Arthropoda</taxon>
        <taxon>Crustacea</taxon>
        <taxon>Branchiopoda</taxon>
        <taxon>Diplostraca</taxon>
        <taxon>Cladocera</taxon>
        <taxon>Anomopoda</taxon>
        <taxon>Daphniidae</taxon>
        <taxon>Daphnia</taxon>
    </lineage>
</organism>
<evidence type="ECO:0000313" key="1">
    <source>
        <dbReference type="EMBL" id="EFX64179.1"/>
    </source>
</evidence>
<proteinExistence type="predicted"/>
<accession>E9HVP3</accession>
<keyword evidence="2" id="KW-1185">Reference proteome</keyword>